<dbReference type="Proteomes" id="UP000005940">
    <property type="component" value="Chromosome"/>
</dbReference>
<evidence type="ECO:0000256" key="1">
    <source>
        <dbReference type="SAM" id="MobiDB-lite"/>
    </source>
</evidence>
<dbReference type="PROSITE" id="PS51318">
    <property type="entry name" value="TAT"/>
    <property type="match status" value="1"/>
</dbReference>
<evidence type="ECO:0000313" key="3">
    <source>
        <dbReference type="EMBL" id="QKM70504.1"/>
    </source>
</evidence>
<proteinExistence type="predicted"/>
<dbReference type="Gene3D" id="3.30.1870.10">
    <property type="entry name" value="EreA-like, domain 2"/>
    <property type="match status" value="1"/>
</dbReference>
<dbReference type="PIRSF" id="PIRSF036794">
    <property type="entry name" value="UCP_erythr_ester"/>
    <property type="match status" value="1"/>
</dbReference>
<dbReference type="SUPFAM" id="SSF159501">
    <property type="entry name" value="EreA/ChaN-like"/>
    <property type="match status" value="1"/>
</dbReference>
<gene>
    <name evidence="3" type="ORF">STSU_028585</name>
</gene>
<evidence type="ECO:0000256" key="2">
    <source>
        <dbReference type="SAM" id="SignalP"/>
    </source>
</evidence>
<feature type="region of interest" description="Disordered" evidence="1">
    <location>
        <begin position="381"/>
        <end position="404"/>
    </location>
</feature>
<organism evidence="3 4">
    <name type="scientific">Streptomyces tsukubensis (strain DSM 42081 / NBRC 108919 / NRRL 18488 / 9993)</name>
    <dbReference type="NCBI Taxonomy" id="1114943"/>
    <lineage>
        <taxon>Bacteria</taxon>
        <taxon>Bacillati</taxon>
        <taxon>Actinomycetota</taxon>
        <taxon>Actinomycetes</taxon>
        <taxon>Kitasatosporales</taxon>
        <taxon>Streptomycetaceae</taxon>
        <taxon>Streptomyces</taxon>
    </lineage>
</organism>
<dbReference type="Gene3D" id="1.20.1440.30">
    <property type="entry name" value="Biosynthetic Protein domain"/>
    <property type="match status" value="1"/>
</dbReference>
<feature type="chain" id="PRO_5038809516" evidence="2">
    <location>
        <begin position="35"/>
        <end position="462"/>
    </location>
</feature>
<reference evidence="3 4" key="1">
    <citation type="journal article" date="2012" name="J. Bacteriol.">
        <title>Draft genome of Streptomyces tsukubaensis NRRL 18488, the producer of the clinically important immunosuppressant tacrolimus (FK506).</title>
        <authorList>
            <person name="Barreiro C."/>
            <person name="Prieto C."/>
            <person name="Sola-Landa A."/>
            <person name="Solera E."/>
            <person name="Martinez-Castro M."/>
            <person name="Perez-Redondo R."/>
            <person name="Garcia-Estrada C."/>
            <person name="Aparicio J.F."/>
            <person name="Fernandez-Martinez L.T."/>
            <person name="Santos-Aberturas J."/>
            <person name="Salehi-Najafabadi Z."/>
            <person name="Rodriguez-Garcia A."/>
            <person name="Tauch A."/>
            <person name="Martin J.F."/>
        </authorList>
    </citation>
    <scope>NUCLEOTIDE SEQUENCE [LARGE SCALE GENOMIC DNA]</scope>
    <source>
        <strain evidence="4">DSM 42081 / NBRC 108919 / NRRL 18488 / 9993</strain>
    </source>
</reference>
<dbReference type="InterPro" id="IPR052036">
    <property type="entry name" value="Hydrolase/PRTase-associated"/>
</dbReference>
<dbReference type="CDD" id="cd14728">
    <property type="entry name" value="Ere-like"/>
    <property type="match status" value="1"/>
</dbReference>
<dbReference type="RefSeq" id="WP_130585434.1">
    <property type="nucleotide sequence ID" value="NZ_CP029159.1"/>
</dbReference>
<dbReference type="PANTHER" id="PTHR31299">
    <property type="entry name" value="ESTERASE, PUTATIVE (AFU_ORTHOLOGUE AFUA_1G05850)-RELATED"/>
    <property type="match status" value="1"/>
</dbReference>
<accession>A0A7G3UJI5</accession>
<protein>
    <submittedName>
        <fullName evidence="3">Erythromycin esterase</fullName>
    </submittedName>
</protein>
<dbReference type="AlphaFoldDB" id="A0A7G3UJI5"/>
<dbReference type="InterPro" id="IPR007815">
    <property type="entry name" value="Emycin_Estase"/>
</dbReference>
<dbReference type="InterPro" id="IPR006311">
    <property type="entry name" value="TAT_signal"/>
</dbReference>
<dbReference type="InterPro" id="IPR014622">
    <property type="entry name" value="UCP036794_erythomycin"/>
</dbReference>
<dbReference type="Pfam" id="PF05139">
    <property type="entry name" value="Erythro_esteras"/>
    <property type="match status" value="1"/>
</dbReference>
<keyword evidence="2" id="KW-0732">Signal</keyword>
<sequence length="462" mass="51235">MTISDPSTPRRTVLRAASAVALGGLVAATAPATAATAAPVPPAAAGPPGPDPLPALRRAARPLADLRPLEDMVGAAAIVGVGEATHSSREFFRTKNRIFRQLVEHRGFTTFMLETPWSSGVRLNAYVLRGEGDLRQIMEEEFQSSYLLWRTREYLDLLRWMRQYNLRRPDRPVRFAGNDCSYAGPELFDAVTAHVADRRPELLPRLRALYAASRPVGTLHEWTERYLTRPIPERRAMAAEVAEALELVESVPAGTGAAAREHAWAVQHARAIAQVGEFYTHDYFASAEARAEMMLYRDRIMAENTVRWHRLTGEKVLLSAHNGHVGYESTRPDMYPRLQGAFIRDLMGSAYICAGFTFGRGSFNAMDLDDPAEPIRRFSVGPAAPGSNEETLERVRPGNGNGNGNYYIDMRTAAPSARRWLGRTRPTRSIGNSWPEAPLDTDLLSSYDVLIHLSRISAADRI</sequence>
<keyword evidence="4" id="KW-1185">Reference proteome</keyword>
<dbReference type="EMBL" id="CP029159">
    <property type="protein sequence ID" value="QKM70504.1"/>
    <property type="molecule type" value="Genomic_DNA"/>
</dbReference>
<name>A0A7G3UJI5_STRT9</name>
<dbReference type="GO" id="GO:0046677">
    <property type="term" value="P:response to antibiotic"/>
    <property type="evidence" value="ECO:0007669"/>
    <property type="project" value="InterPro"/>
</dbReference>
<dbReference type="Gene3D" id="3.40.1660.10">
    <property type="entry name" value="EreA-like (biosynthetic domain)"/>
    <property type="match status" value="1"/>
</dbReference>
<dbReference type="PANTHER" id="PTHR31299:SF0">
    <property type="entry name" value="ESTERASE, PUTATIVE (AFU_ORTHOLOGUE AFUA_1G05850)-RELATED"/>
    <property type="match status" value="1"/>
</dbReference>
<evidence type="ECO:0000313" key="4">
    <source>
        <dbReference type="Proteomes" id="UP000005940"/>
    </source>
</evidence>
<feature type="signal peptide" evidence="2">
    <location>
        <begin position="1"/>
        <end position="34"/>
    </location>
</feature>